<keyword evidence="9 15" id="KW-0012">Acyltransferase</keyword>
<comment type="caution">
    <text evidence="15">The sequence shown here is derived from an EMBL/GenBank/DDBJ whole genome shotgun (WGS) entry which is preliminary data.</text>
</comment>
<feature type="transmembrane region" description="Helical" evidence="14">
    <location>
        <begin position="124"/>
        <end position="141"/>
    </location>
</feature>
<comment type="pathway">
    <text evidence="10">Carotenoid biosynthesis; staphyloxanthin biosynthesis; staphyloxanthin from farnesyl diphosphate: step 5/5.</text>
</comment>
<evidence type="ECO:0000256" key="11">
    <source>
        <dbReference type="ARBA" id="ARBA00023603"/>
    </source>
</evidence>
<keyword evidence="7 14" id="KW-1133">Transmembrane helix</keyword>
<dbReference type="Proteomes" id="UP001597519">
    <property type="component" value="Unassembled WGS sequence"/>
</dbReference>
<dbReference type="EMBL" id="JBHUOQ010000005">
    <property type="protein sequence ID" value="MFD2831549.1"/>
    <property type="molecule type" value="Genomic_DNA"/>
</dbReference>
<evidence type="ECO:0000256" key="8">
    <source>
        <dbReference type="ARBA" id="ARBA00023136"/>
    </source>
</evidence>
<evidence type="ECO:0000256" key="4">
    <source>
        <dbReference type="ARBA" id="ARBA00022692"/>
    </source>
</evidence>
<keyword evidence="6" id="KW-0125">Carotenoid biosynthesis</keyword>
<evidence type="ECO:0000256" key="9">
    <source>
        <dbReference type="ARBA" id="ARBA00023315"/>
    </source>
</evidence>
<gene>
    <name evidence="15" type="ORF">ACFSX4_13815</name>
</gene>
<evidence type="ECO:0000256" key="7">
    <source>
        <dbReference type="ARBA" id="ARBA00022989"/>
    </source>
</evidence>
<organism evidence="15 16">
    <name type="scientific">Corticicoccus populi</name>
    <dbReference type="NCBI Taxonomy" id="1812821"/>
    <lineage>
        <taxon>Bacteria</taxon>
        <taxon>Bacillati</taxon>
        <taxon>Bacillota</taxon>
        <taxon>Bacilli</taxon>
        <taxon>Bacillales</taxon>
        <taxon>Staphylococcaceae</taxon>
        <taxon>Corticicoccus</taxon>
    </lineage>
</organism>
<comment type="similarity">
    <text evidence="11">Belongs to the acyltransferase CrtO family.</text>
</comment>
<dbReference type="Pfam" id="PF18927">
    <property type="entry name" value="CrtO"/>
    <property type="match status" value="1"/>
</dbReference>
<keyword evidence="3" id="KW-0808">Transferase</keyword>
<dbReference type="InterPro" id="IPR044021">
    <property type="entry name" value="CrtO"/>
</dbReference>
<comment type="subcellular location">
    <subcellularLocation>
        <location evidence="1">Cell membrane</location>
        <topology evidence="1">Single-pass membrane protein</topology>
    </subcellularLocation>
</comment>
<keyword evidence="4 14" id="KW-0812">Transmembrane</keyword>
<evidence type="ECO:0000256" key="6">
    <source>
        <dbReference type="ARBA" id="ARBA00022746"/>
    </source>
</evidence>
<keyword evidence="5" id="KW-0732">Signal</keyword>
<keyword evidence="2" id="KW-1003">Cell membrane</keyword>
<dbReference type="RefSeq" id="WP_377775872.1">
    <property type="nucleotide sequence ID" value="NZ_JBHUOQ010000005.1"/>
</dbReference>
<evidence type="ECO:0000313" key="15">
    <source>
        <dbReference type="EMBL" id="MFD2831549.1"/>
    </source>
</evidence>
<evidence type="ECO:0000256" key="1">
    <source>
        <dbReference type="ARBA" id="ARBA00004162"/>
    </source>
</evidence>
<evidence type="ECO:0000256" key="14">
    <source>
        <dbReference type="SAM" id="Phobius"/>
    </source>
</evidence>
<accession>A0ABW5X1K0</accession>
<protein>
    <recommendedName>
        <fullName evidence="12">Glycosyl-4,4'-diaponeurosporenoate acyltransferase</fullName>
    </recommendedName>
</protein>
<evidence type="ECO:0000313" key="16">
    <source>
        <dbReference type="Proteomes" id="UP001597519"/>
    </source>
</evidence>
<evidence type="ECO:0000256" key="2">
    <source>
        <dbReference type="ARBA" id="ARBA00022475"/>
    </source>
</evidence>
<keyword evidence="16" id="KW-1185">Reference proteome</keyword>
<proteinExistence type="inferred from homology"/>
<keyword evidence="8 14" id="KW-0472">Membrane</keyword>
<evidence type="ECO:0000256" key="10">
    <source>
        <dbReference type="ARBA" id="ARBA00023588"/>
    </source>
</evidence>
<evidence type="ECO:0000256" key="13">
    <source>
        <dbReference type="ARBA" id="ARBA00025324"/>
    </source>
</evidence>
<evidence type="ECO:0000256" key="5">
    <source>
        <dbReference type="ARBA" id="ARBA00022729"/>
    </source>
</evidence>
<name>A0ABW5X1K0_9STAP</name>
<sequence>MILLIIINIVVWGLLHFLISYLCFIIPLHIFLKDLSIFKISRFEKKTQIWQRIFLVKRWKDHILDGSMIVNKSFDKRVLKGKNINVIMHFSAETKRAELTHWLLIPPAFLFFLWNPVWAGWINVLYAVFANVPFIIVQRYNRGRIERMISRVDV</sequence>
<dbReference type="GO" id="GO:0016746">
    <property type="term" value="F:acyltransferase activity"/>
    <property type="evidence" value="ECO:0007669"/>
    <property type="project" value="UniProtKB-KW"/>
</dbReference>
<feature type="transmembrane region" description="Helical" evidence="14">
    <location>
        <begin position="6"/>
        <end position="32"/>
    </location>
</feature>
<comment type="function">
    <text evidence="13">Catalyzes the acylation of glycosyl-4,4'-diaponeurosporenoate, i.e. the esterification of glucose at the C6'' position with the carboxyl group of the C(15) fatty acid 12-methyltetradecanoic acid, to yield staphyloxanthin. This is the last step in the biosynthesis of this orange pigment, present in most staphylococci strains.</text>
</comment>
<reference evidence="16" key="1">
    <citation type="journal article" date="2019" name="Int. J. Syst. Evol. Microbiol.">
        <title>The Global Catalogue of Microorganisms (GCM) 10K type strain sequencing project: providing services to taxonomists for standard genome sequencing and annotation.</title>
        <authorList>
            <consortium name="The Broad Institute Genomics Platform"/>
            <consortium name="The Broad Institute Genome Sequencing Center for Infectious Disease"/>
            <person name="Wu L."/>
            <person name="Ma J."/>
        </authorList>
    </citation>
    <scope>NUCLEOTIDE SEQUENCE [LARGE SCALE GENOMIC DNA]</scope>
    <source>
        <strain evidence="16">KCTC 33575</strain>
    </source>
</reference>
<evidence type="ECO:0000256" key="3">
    <source>
        <dbReference type="ARBA" id="ARBA00022679"/>
    </source>
</evidence>
<evidence type="ECO:0000256" key="12">
    <source>
        <dbReference type="ARBA" id="ARBA00023667"/>
    </source>
</evidence>